<evidence type="ECO:0000256" key="3">
    <source>
        <dbReference type="ARBA" id="ARBA00023125"/>
    </source>
</evidence>
<dbReference type="PANTHER" id="PTHR30419">
    <property type="entry name" value="HTH-TYPE TRANSCRIPTIONAL REGULATOR YBHD"/>
    <property type="match status" value="1"/>
</dbReference>
<dbReference type="InterPro" id="IPR005119">
    <property type="entry name" value="LysR_subst-bd"/>
</dbReference>
<dbReference type="PRINTS" id="PR00039">
    <property type="entry name" value="HTHLYSR"/>
</dbReference>
<dbReference type="EMBL" id="JBHUGH010000012">
    <property type="protein sequence ID" value="MFD1913526.1"/>
    <property type="molecule type" value="Genomic_DNA"/>
</dbReference>
<evidence type="ECO:0000256" key="2">
    <source>
        <dbReference type="ARBA" id="ARBA00023015"/>
    </source>
</evidence>
<evidence type="ECO:0000256" key="1">
    <source>
        <dbReference type="ARBA" id="ARBA00009437"/>
    </source>
</evidence>
<dbReference type="InterPro" id="IPR050950">
    <property type="entry name" value="HTH-type_LysR_regulators"/>
</dbReference>
<comment type="similarity">
    <text evidence="1">Belongs to the LysR transcriptional regulatory family.</text>
</comment>
<reference evidence="7" key="1">
    <citation type="journal article" date="2019" name="Int. J. Syst. Evol. Microbiol.">
        <title>The Global Catalogue of Microorganisms (GCM) 10K type strain sequencing project: providing services to taxonomists for standard genome sequencing and annotation.</title>
        <authorList>
            <consortium name="The Broad Institute Genomics Platform"/>
            <consortium name="The Broad Institute Genome Sequencing Center for Infectious Disease"/>
            <person name="Wu L."/>
            <person name="Ma J."/>
        </authorList>
    </citation>
    <scope>NUCLEOTIDE SEQUENCE [LARGE SCALE GENOMIC DNA]</scope>
    <source>
        <strain evidence="7">CGMCC 4.7242</strain>
    </source>
</reference>
<feature type="domain" description="HTH lysR-type" evidence="5">
    <location>
        <begin position="1"/>
        <end position="60"/>
    </location>
</feature>
<evidence type="ECO:0000256" key="4">
    <source>
        <dbReference type="ARBA" id="ARBA00023163"/>
    </source>
</evidence>
<keyword evidence="2" id="KW-0805">Transcription regulation</keyword>
<dbReference type="InterPro" id="IPR036388">
    <property type="entry name" value="WH-like_DNA-bd_sf"/>
</dbReference>
<dbReference type="Gene3D" id="1.10.10.10">
    <property type="entry name" value="Winged helix-like DNA-binding domain superfamily/Winged helix DNA-binding domain"/>
    <property type="match status" value="1"/>
</dbReference>
<organism evidence="6 7">
    <name type="scientific">Halodurantibacterium flavum</name>
    <dbReference type="NCBI Taxonomy" id="1382802"/>
    <lineage>
        <taxon>Bacteria</taxon>
        <taxon>Pseudomonadati</taxon>
        <taxon>Pseudomonadota</taxon>
        <taxon>Alphaproteobacteria</taxon>
        <taxon>Rhodobacterales</taxon>
        <taxon>Paracoccaceae</taxon>
        <taxon>Halodurantibacterium</taxon>
    </lineage>
</organism>
<dbReference type="Pfam" id="PF00126">
    <property type="entry name" value="HTH_1"/>
    <property type="match status" value="1"/>
</dbReference>
<sequence>MTWDQRSLAVFLATARAGSFGRAARDVNLTQPAVTRIIRRLEAHLGAPLFDRTTTGVALNVYGKALLPYASVVDAEMSNAEQLVNAMRGASRGVVRVGGVGSVTSGHLATALRRLLALQPGLQALVVEEIEDKLLTALKRGEIDLAVSPEPYLDEEIALACPEGLHDEVEVYATPDHPLANARDISLAEVARHPWALPPPDTPVTRELRRRFFARGIETIEIRVVSRSVNMLKSMTAQGGLMCWMPRGLVALEVEAGQLAALPIPELRHRRTFHVYRRRMGQLPPAAVQLLRALQKLAQDAP</sequence>
<dbReference type="Pfam" id="PF03466">
    <property type="entry name" value="LysR_substrate"/>
    <property type="match status" value="1"/>
</dbReference>
<evidence type="ECO:0000259" key="5">
    <source>
        <dbReference type="PROSITE" id="PS50931"/>
    </source>
</evidence>
<dbReference type="Gene3D" id="3.40.190.290">
    <property type="match status" value="1"/>
</dbReference>
<name>A0ABW4S7W1_9RHOB</name>
<dbReference type="InterPro" id="IPR000847">
    <property type="entry name" value="LysR_HTH_N"/>
</dbReference>
<comment type="caution">
    <text evidence="6">The sequence shown here is derived from an EMBL/GenBank/DDBJ whole genome shotgun (WGS) entry which is preliminary data.</text>
</comment>
<evidence type="ECO:0000313" key="6">
    <source>
        <dbReference type="EMBL" id="MFD1913526.1"/>
    </source>
</evidence>
<evidence type="ECO:0000313" key="7">
    <source>
        <dbReference type="Proteomes" id="UP001597353"/>
    </source>
</evidence>
<dbReference type="Proteomes" id="UP001597353">
    <property type="component" value="Unassembled WGS sequence"/>
</dbReference>
<accession>A0ABW4S7W1</accession>
<dbReference type="SUPFAM" id="SSF46785">
    <property type="entry name" value="Winged helix' DNA-binding domain"/>
    <property type="match status" value="1"/>
</dbReference>
<dbReference type="PANTHER" id="PTHR30419:SF8">
    <property type="entry name" value="NITROGEN ASSIMILATION TRANSCRIPTIONAL ACTIVATOR-RELATED"/>
    <property type="match status" value="1"/>
</dbReference>
<dbReference type="PROSITE" id="PS50931">
    <property type="entry name" value="HTH_LYSR"/>
    <property type="match status" value="1"/>
</dbReference>
<dbReference type="InterPro" id="IPR036390">
    <property type="entry name" value="WH_DNA-bd_sf"/>
</dbReference>
<proteinExistence type="inferred from homology"/>
<keyword evidence="3" id="KW-0238">DNA-binding</keyword>
<dbReference type="SUPFAM" id="SSF53850">
    <property type="entry name" value="Periplasmic binding protein-like II"/>
    <property type="match status" value="1"/>
</dbReference>
<keyword evidence="7" id="KW-1185">Reference proteome</keyword>
<dbReference type="RefSeq" id="WP_390263520.1">
    <property type="nucleotide sequence ID" value="NZ_JBHUGH010000012.1"/>
</dbReference>
<gene>
    <name evidence="6" type="ORF">ACFSGJ_15035</name>
</gene>
<protein>
    <submittedName>
        <fullName evidence="6">LysR family transcriptional regulator</fullName>
    </submittedName>
</protein>
<keyword evidence="4" id="KW-0804">Transcription</keyword>